<dbReference type="Proteomes" id="UP000585474">
    <property type="component" value="Unassembled WGS sequence"/>
</dbReference>
<reference evidence="2" key="1">
    <citation type="submission" date="2019-07" db="EMBL/GenBank/DDBJ databases">
        <title>De Novo Assembly of kiwifruit Actinidia rufa.</title>
        <authorList>
            <person name="Sugita-Konishi S."/>
            <person name="Sato K."/>
            <person name="Mori E."/>
            <person name="Abe Y."/>
            <person name="Kisaki G."/>
            <person name="Hamano K."/>
            <person name="Suezawa K."/>
            <person name="Otani M."/>
            <person name="Fukuda T."/>
            <person name="Manabe T."/>
            <person name="Gomi K."/>
            <person name="Tabuchi M."/>
            <person name="Akimitsu K."/>
            <person name="Kataoka I."/>
        </authorList>
    </citation>
    <scope>NUCLEOTIDE SEQUENCE [LARGE SCALE GENOMIC DNA]</scope>
    <source>
        <strain evidence="2">cv. Fuchu</strain>
    </source>
</reference>
<evidence type="ECO:0000313" key="1">
    <source>
        <dbReference type="EMBL" id="GFS43594.1"/>
    </source>
</evidence>
<name>A0A7J0DWA1_9ERIC</name>
<gene>
    <name evidence="1" type="ORF">Acr_00g0085970</name>
</gene>
<keyword evidence="2" id="KW-1185">Reference proteome</keyword>
<proteinExistence type="predicted"/>
<dbReference type="EMBL" id="BJWL01000423">
    <property type="protein sequence ID" value="GFS43594.1"/>
    <property type="molecule type" value="Genomic_DNA"/>
</dbReference>
<protein>
    <submittedName>
        <fullName evidence="1">Uncharacterized protein</fullName>
    </submittedName>
</protein>
<sequence>MWNVLSFQYDQAKNYEIQSIRNWMGRLWNEIFNHHHGGFQFDEWEFGSGKCIGNNFVGAKIGTFGDCREVESEAEQDGTLTVLREPFLPLTEEEEAEEEGFGHSREL</sequence>
<comment type="caution">
    <text evidence="1">The sequence shown here is derived from an EMBL/GenBank/DDBJ whole genome shotgun (WGS) entry which is preliminary data.</text>
</comment>
<dbReference type="AlphaFoldDB" id="A0A7J0DWA1"/>
<evidence type="ECO:0000313" key="2">
    <source>
        <dbReference type="Proteomes" id="UP000585474"/>
    </source>
</evidence>
<organism evidence="1 2">
    <name type="scientific">Actinidia rufa</name>
    <dbReference type="NCBI Taxonomy" id="165716"/>
    <lineage>
        <taxon>Eukaryota</taxon>
        <taxon>Viridiplantae</taxon>
        <taxon>Streptophyta</taxon>
        <taxon>Embryophyta</taxon>
        <taxon>Tracheophyta</taxon>
        <taxon>Spermatophyta</taxon>
        <taxon>Magnoliopsida</taxon>
        <taxon>eudicotyledons</taxon>
        <taxon>Gunneridae</taxon>
        <taxon>Pentapetalae</taxon>
        <taxon>asterids</taxon>
        <taxon>Ericales</taxon>
        <taxon>Actinidiaceae</taxon>
        <taxon>Actinidia</taxon>
    </lineage>
</organism>
<accession>A0A7J0DWA1</accession>